<evidence type="ECO:0000313" key="2">
    <source>
        <dbReference type="Proteomes" id="UP000078492"/>
    </source>
</evidence>
<dbReference type="AlphaFoldDB" id="A0A195EER6"/>
<sequence>MARWQRGNSNRIIGAACLLRTSVFRIQCIRRYFPVNQYRARQCLAICHVILKLTQIEMYKIFKNSEFFENTKITNSYRILSPVN</sequence>
<evidence type="ECO:0000313" key="1">
    <source>
        <dbReference type="EMBL" id="KYN23297.1"/>
    </source>
</evidence>
<reference evidence="1 2" key="1">
    <citation type="submission" date="2015-09" db="EMBL/GenBank/DDBJ databases">
        <title>Trachymyrmex cornetzi WGS genome.</title>
        <authorList>
            <person name="Nygaard S."/>
            <person name="Hu H."/>
            <person name="Boomsma J."/>
            <person name="Zhang G."/>
        </authorList>
    </citation>
    <scope>NUCLEOTIDE SEQUENCE [LARGE SCALE GENOMIC DNA]</scope>
    <source>
        <strain evidence="1">Tcor2-1</strain>
        <tissue evidence="1">Whole body</tissue>
    </source>
</reference>
<dbReference type="Proteomes" id="UP000078492">
    <property type="component" value="Unassembled WGS sequence"/>
</dbReference>
<name>A0A195EER6_9HYME</name>
<protein>
    <submittedName>
        <fullName evidence="1">Uncharacterized protein</fullName>
    </submittedName>
</protein>
<gene>
    <name evidence="1" type="ORF">ALC57_04170</name>
</gene>
<organism evidence="1 2">
    <name type="scientific">Trachymyrmex cornetzi</name>
    <dbReference type="NCBI Taxonomy" id="471704"/>
    <lineage>
        <taxon>Eukaryota</taxon>
        <taxon>Metazoa</taxon>
        <taxon>Ecdysozoa</taxon>
        <taxon>Arthropoda</taxon>
        <taxon>Hexapoda</taxon>
        <taxon>Insecta</taxon>
        <taxon>Pterygota</taxon>
        <taxon>Neoptera</taxon>
        <taxon>Endopterygota</taxon>
        <taxon>Hymenoptera</taxon>
        <taxon>Apocrita</taxon>
        <taxon>Aculeata</taxon>
        <taxon>Formicoidea</taxon>
        <taxon>Formicidae</taxon>
        <taxon>Myrmicinae</taxon>
        <taxon>Trachymyrmex</taxon>
    </lineage>
</organism>
<accession>A0A195EER6</accession>
<proteinExistence type="predicted"/>
<keyword evidence="2" id="KW-1185">Reference proteome</keyword>
<dbReference type="EMBL" id="KQ979039">
    <property type="protein sequence ID" value="KYN23297.1"/>
    <property type="molecule type" value="Genomic_DNA"/>
</dbReference>